<evidence type="ECO:0000256" key="1">
    <source>
        <dbReference type="SAM" id="MobiDB-lite"/>
    </source>
</evidence>
<protein>
    <submittedName>
        <fullName evidence="2">Uncharacterized protein</fullName>
    </submittedName>
</protein>
<evidence type="ECO:0000313" key="2">
    <source>
        <dbReference type="EMBL" id="CAE0297957.1"/>
    </source>
</evidence>
<feature type="region of interest" description="Disordered" evidence="1">
    <location>
        <begin position="1"/>
        <end position="25"/>
    </location>
</feature>
<accession>A0A7S3MDT6</accession>
<dbReference type="AlphaFoldDB" id="A0A7S3MDT6"/>
<sequence length="172" mass="19389">MFAEVVGTAPPHYGSKQQPSSKKHSIGVPFDAAHRGFFGGILKWRTIVTTRFRISANRCFSFFYPKSWGTTVLLAALLGCSSPRDNSLDEFSRWYDGAQAQAQAGAMSWSELYKQSFDRLTALPPSLQQDTRLENTVLLLSVARKLESNEISPQQFARERDDIDTQLQARLR</sequence>
<gene>
    <name evidence="2" type="ORF">SELO1098_LOCUS26811</name>
</gene>
<proteinExistence type="predicted"/>
<organism evidence="2">
    <name type="scientific">Spumella elongata</name>
    <dbReference type="NCBI Taxonomy" id="89044"/>
    <lineage>
        <taxon>Eukaryota</taxon>
        <taxon>Sar</taxon>
        <taxon>Stramenopiles</taxon>
        <taxon>Ochrophyta</taxon>
        <taxon>Chrysophyceae</taxon>
        <taxon>Chromulinales</taxon>
        <taxon>Chromulinaceae</taxon>
        <taxon>Spumella</taxon>
    </lineage>
</organism>
<dbReference type="EMBL" id="HBIC01052355">
    <property type="protein sequence ID" value="CAE0297957.1"/>
    <property type="molecule type" value="Transcribed_RNA"/>
</dbReference>
<reference evidence="2" key="1">
    <citation type="submission" date="2021-01" db="EMBL/GenBank/DDBJ databases">
        <authorList>
            <person name="Corre E."/>
            <person name="Pelletier E."/>
            <person name="Niang G."/>
            <person name="Scheremetjew M."/>
            <person name="Finn R."/>
            <person name="Kale V."/>
            <person name="Holt S."/>
            <person name="Cochrane G."/>
            <person name="Meng A."/>
            <person name="Brown T."/>
            <person name="Cohen L."/>
        </authorList>
    </citation>
    <scope>NUCLEOTIDE SEQUENCE</scope>
    <source>
        <strain evidence="2">CCAP 955/1</strain>
    </source>
</reference>
<name>A0A7S3MDT6_9STRA</name>